<evidence type="ECO:0000256" key="1">
    <source>
        <dbReference type="SAM" id="SignalP"/>
    </source>
</evidence>
<evidence type="ECO:0008006" key="4">
    <source>
        <dbReference type="Google" id="ProtNLM"/>
    </source>
</evidence>
<keyword evidence="3" id="KW-1185">Reference proteome</keyword>
<proteinExistence type="predicted"/>
<feature type="signal peptide" evidence="1">
    <location>
        <begin position="1"/>
        <end position="20"/>
    </location>
</feature>
<dbReference type="EMBL" id="JACCKB010000030">
    <property type="protein sequence ID" value="NYZ67811.1"/>
    <property type="molecule type" value="Genomic_DNA"/>
</dbReference>
<accession>A0A853ID09</accession>
<comment type="caution">
    <text evidence="2">The sequence shown here is derived from an EMBL/GenBank/DDBJ whole genome shotgun (WGS) entry which is preliminary data.</text>
</comment>
<reference evidence="2 3" key="1">
    <citation type="submission" date="2020-07" db="EMBL/GenBank/DDBJ databases">
        <title>Endozoicomonas sp. nov., isolated from sediment.</title>
        <authorList>
            <person name="Gu T."/>
        </authorList>
    </citation>
    <scope>NUCLEOTIDE SEQUENCE [LARGE SCALE GENOMIC DNA]</scope>
    <source>
        <strain evidence="2 3">SM1973</strain>
    </source>
</reference>
<dbReference type="Proteomes" id="UP000569732">
    <property type="component" value="Unassembled WGS sequence"/>
</dbReference>
<evidence type="ECO:0000313" key="2">
    <source>
        <dbReference type="EMBL" id="NYZ67811.1"/>
    </source>
</evidence>
<organism evidence="2 3">
    <name type="scientific">Spartinivicinus marinus</name>
    <dbReference type="NCBI Taxonomy" id="2994442"/>
    <lineage>
        <taxon>Bacteria</taxon>
        <taxon>Pseudomonadati</taxon>
        <taxon>Pseudomonadota</taxon>
        <taxon>Gammaproteobacteria</taxon>
        <taxon>Oceanospirillales</taxon>
        <taxon>Zooshikellaceae</taxon>
        <taxon>Spartinivicinus</taxon>
    </lineage>
</organism>
<keyword evidence="1" id="KW-0732">Signal</keyword>
<dbReference type="AlphaFoldDB" id="A0A853ID09"/>
<dbReference type="RefSeq" id="WP_180569834.1">
    <property type="nucleotide sequence ID" value="NZ_JACCKB010000030.1"/>
</dbReference>
<name>A0A853ID09_9GAMM</name>
<protein>
    <recommendedName>
        <fullName evidence="4">DUF4177 domain-containing protein</fullName>
    </recommendedName>
</protein>
<evidence type="ECO:0000313" key="3">
    <source>
        <dbReference type="Proteomes" id="UP000569732"/>
    </source>
</evidence>
<gene>
    <name evidence="2" type="ORF">H0A36_17495</name>
</gene>
<feature type="chain" id="PRO_5032989169" description="DUF4177 domain-containing protein" evidence="1">
    <location>
        <begin position="21"/>
        <end position="81"/>
    </location>
</feature>
<sequence>MKKMTYWFLLVLFLSPVSFASQSKRLVQWEYKIVNLPKTGSGAVNAMREEFKVLGLEGWEAVSTATTSSRIITIFKRPIRK</sequence>